<dbReference type="InterPro" id="IPR005123">
    <property type="entry name" value="Oxoglu/Fe-dep_dioxygenase_dom"/>
</dbReference>
<evidence type="ECO:0000313" key="2">
    <source>
        <dbReference type="EMBL" id="OJH37728.1"/>
    </source>
</evidence>
<dbReference type="InterPro" id="IPR027450">
    <property type="entry name" value="AlkB-like"/>
</dbReference>
<feature type="domain" description="Fe2OG dioxygenase" evidence="1">
    <location>
        <begin position="93"/>
        <end position="185"/>
    </location>
</feature>
<sequence length="196" mass="21835">MARHPQVAGLPEGLSYLPGFLSEEEERALVDELSRLDYREIHMHGVVARRTVLHYGWDYGYESWRLTPAPPVPRFLEPVRARCAAAAGLEPGALEELLISRYPPGASIGWHRDAPMFGPCVIGVSLLGTARMRFRRKVGDAFQTVALELEPRSLYLMAGASRSEWQHTLSPVKTLRYSLSFRTVKPSPGRAARGPA</sequence>
<dbReference type="OrthoDB" id="278699at2"/>
<dbReference type="InterPro" id="IPR037151">
    <property type="entry name" value="AlkB-like_sf"/>
</dbReference>
<dbReference type="EMBL" id="MPIN01000007">
    <property type="protein sequence ID" value="OJH37728.1"/>
    <property type="molecule type" value="Genomic_DNA"/>
</dbReference>
<reference evidence="2 3" key="2">
    <citation type="submission" date="2016-12" db="EMBL/GenBank/DDBJ databases">
        <title>Draft Genome Sequence of Cystobacter ferrugineus Strain Cbfe23.</title>
        <authorList>
            <person name="Akbar S."/>
            <person name="Dowd S.E."/>
            <person name="Stevens D.C."/>
        </authorList>
    </citation>
    <scope>NUCLEOTIDE SEQUENCE [LARGE SCALE GENOMIC DNA]</scope>
    <source>
        <strain evidence="2 3">Cbfe23</strain>
    </source>
</reference>
<dbReference type="AlphaFoldDB" id="A0A1L9B646"/>
<dbReference type="PROSITE" id="PS51471">
    <property type="entry name" value="FE2OG_OXY"/>
    <property type="match status" value="1"/>
</dbReference>
<dbReference type="GO" id="GO:0051213">
    <property type="term" value="F:dioxygenase activity"/>
    <property type="evidence" value="ECO:0007669"/>
    <property type="project" value="UniProtKB-KW"/>
</dbReference>
<keyword evidence="2" id="KW-0223">Dioxygenase</keyword>
<dbReference type="Gene3D" id="2.60.120.590">
    <property type="entry name" value="Alpha-ketoglutarate-dependent dioxygenase AlkB-like"/>
    <property type="match status" value="1"/>
</dbReference>
<accession>A0A1L9B646</accession>
<organism evidence="2 3">
    <name type="scientific">Cystobacter ferrugineus</name>
    <dbReference type="NCBI Taxonomy" id="83449"/>
    <lineage>
        <taxon>Bacteria</taxon>
        <taxon>Pseudomonadati</taxon>
        <taxon>Myxococcota</taxon>
        <taxon>Myxococcia</taxon>
        <taxon>Myxococcales</taxon>
        <taxon>Cystobacterineae</taxon>
        <taxon>Archangiaceae</taxon>
        <taxon>Cystobacter</taxon>
    </lineage>
</organism>
<comment type="caution">
    <text evidence="2">The sequence shown here is derived from an EMBL/GenBank/DDBJ whole genome shotgun (WGS) entry which is preliminary data.</text>
</comment>
<proteinExistence type="predicted"/>
<evidence type="ECO:0000259" key="1">
    <source>
        <dbReference type="PROSITE" id="PS51471"/>
    </source>
</evidence>
<protein>
    <submittedName>
        <fullName evidence="2">Alpha-ketoglutarate-dependent dioxygenase AlkB</fullName>
    </submittedName>
</protein>
<dbReference type="Proteomes" id="UP000182229">
    <property type="component" value="Unassembled WGS sequence"/>
</dbReference>
<evidence type="ECO:0000313" key="3">
    <source>
        <dbReference type="Proteomes" id="UP000182229"/>
    </source>
</evidence>
<dbReference type="GO" id="GO:0032451">
    <property type="term" value="F:demethylase activity"/>
    <property type="evidence" value="ECO:0007669"/>
    <property type="project" value="TreeGrafter"/>
</dbReference>
<dbReference type="GO" id="GO:0070988">
    <property type="term" value="P:demethylation"/>
    <property type="evidence" value="ECO:0007669"/>
    <property type="project" value="InterPro"/>
</dbReference>
<gene>
    <name evidence="2" type="ORF">BON30_26435</name>
</gene>
<dbReference type="PANTHER" id="PTHR12463">
    <property type="entry name" value="OXYGENASE-RELATED"/>
    <property type="match status" value="1"/>
</dbReference>
<name>A0A1L9B646_9BACT</name>
<dbReference type="SUPFAM" id="SSF51197">
    <property type="entry name" value="Clavaminate synthase-like"/>
    <property type="match status" value="1"/>
</dbReference>
<dbReference type="InterPro" id="IPR032857">
    <property type="entry name" value="ALKBH4"/>
</dbReference>
<reference evidence="3" key="1">
    <citation type="submission" date="2016-11" db="EMBL/GenBank/DDBJ databases">
        <authorList>
            <person name="Shukria A."/>
            <person name="Stevens D.C."/>
        </authorList>
    </citation>
    <scope>NUCLEOTIDE SEQUENCE [LARGE SCALE GENOMIC DNA]</scope>
    <source>
        <strain evidence="3">Cbfe23</strain>
    </source>
</reference>
<keyword evidence="3" id="KW-1185">Reference proteome</keyword>
<dbReference type="PANTHER" id="PTHR12463:SF1">
    <property type="entry name" value="2-OXOGLUTARATE AND FE-DEPENDENT OXYGENASE FAMILY PROTEIN"/>
    <property type="match status" value="1"/>
</dbReference>
<dbReference type="Pfam" id="PF13532">
    <property type="entry name" value="2OG-FeII_Oxy_2"/>
    <property type="match status" value="1"/>
</dbReference>
<keyword evidence="2" id="KW-0560">Oxidoreductase</keyword>
<dbReference type="RefSeq" id="WP_071901194.1">
    <property type="nucleotide sequence ID" value="NZ_MPIN01000007.1"/>
</dbReference>
<dbReference type="STRING" id="83449.BON30_26435"/>